<proteinExistence type="predicted"/>
<dbReference type="AlphaFoldDB" id="A0A0B1S1X7"/>
<protein>
    <submittedName>
        <fullName evidence="1">Uncharacterized protein</fullName>
    </submittedName>
</protein>
<sequence length="79" mass="8940">LEKFDGRILLVSNTESALTVANAFQQKKQYVLGNDGNISERITLSCTNFCSLLQLQKFTNNKQSKQGKSLLQEELRPHL</sequence>
<name>A0A0B1S1X7_OESDE</name>
<dbReference type="Proteomes" id="UP000053660">
    <property type="component" value="Unassembled WGS sequence"/>
</dbReference>
<keyword evidence="2" id="KW-1185">Reference proteome</keyword>
<feature type="non-terminal residue" evidence="1">
    <location>
        <position position="1"/>
    </location>
</feature>
<reference evidence="1 2" key="1">
    <citation type="submission" date="2014-03" db="EMBL/GenBank/DDBJ databases">
        <title>Draft genome of the hookworm Oesophagostomum dentatum.</title>
        <authorList>
            <person name="Mitreva M."/>
        </authorList>
    </citation>
    <scope>NUCLEOTIDE SEQUENCE [LARGE SCALE GENOMIC DNA]</scope>
    <source>
        <strain evidence="1 2">OD-Hann</strain>
    </source>
</reference>
<dbReference type="EMBL" id="KN610714">
    <property type="protein sequence ID" value="KHJ77487.1"/>
    <property type="molecule type" value="Genomic_DNA"/>
</dbReference>
<evidence type="ECO:0000313" key="1">
    <source>
        <dbReference type="EMBL" id="KHJ77487.1"/>
    </source>
</evidence>
<organism evidence="1 2">
    <name type="scientific">Oesophagostomum dentatum</name>
    <name type="common">Nodular worm</name>
    <dbReference type="NCBI Taxonomy" id="61180"/>
    <lineage>
        <taxon>Eukaryota</taxon>
        <taxon>Metazoa</taxon>
        <taxon>Ecdysozoa</taxon>
        <taxon>Nematoda</taxon>
        <taxon>Chromadorea</taxon>
        <taxon>Rhabditida</taxon>
        <taxon>Rhabditina</taxon>
        <taxon>Rhabditomorpha</taxon>
        <taxon>Strongyloidea</taxon>
        <taxon>Strongylidae</taxon>
        <taxon>Oesophagostomum</taxon>
    </lineage>
</organism>
<accession>A0A0B1S1X7</accession>
<gene>
    <name evidence="1" type="ORF">OESDEN_22893</name>
</gene>
<evidence type="ECO:0000313" key="2">
    <source>
        <dbReference type="Proteomes" id="UP000053660"/>
    </source>
</evidence>